<dbReference type="EMBL" id="JAAGAA010000010">
    <property type="protein sequence ID" value="NDV13494.1"/>
    <property type="molecule type" value="Genomic_DNA"/>
</dbReference>
<reference evidence="2 3" key="1">
    <citation type="submission" date="2020-02" db="EMBL/GenBank/DDBJ databases">
        <authorList>
            <person name="Yang Z."/>
        </authorList>
    </citation>
    <scope>NUCLEOTIDE SEQUENCE [LARGE SCALE GENOMIC DNA]</scope>
    <source>
        <strain evidence="2 3">HX-7-9</strain>
    </source>
</reference>
<feature type="chain" id="PRO_5025366013" evidence="1">
    <location>
        <begin position="22"/>
        <end position="143"/>
    </location>
</feature>
<accession>A0A6B2KTQ6</accession>
<protein>
    <submittedName>
        <fullName evidence="2">DUF411 domain-containing protein</fullName>
    </submittedName>
</protein>
<evidence type="ECO:0000313" key="3">
    <source>
        <dbReference type="Proteomes" id="UP000482578"/>
    </source>
</evidence>
<feature type="signal peptide" evidence="1">
    <location>
        <begin position="1"/>
        <end position="21"/>
    </location>
</feature>
<keyword evidence="1" id="KW-0732">Signal</keyword>
<dbReference type="RefSeq" id="WP_163316687.1">
    <property type="nucleotide sequence ID" value="NZ_JAAGAA010000010.1"/>
</dbReference>
<sequence>MKKTTSAAALIAALIAVPALAAPAATMYKDPHCGCCDAWAKHMQDNGVRVDSKIDAQMSQTKDKLGVPGSLRSCHTAKIGNYLFEGHVPADLVKKVLRDKPAIAGLAVPGMPLGSPGMEGPTRQPYQVLTFDRQGRTTVYAQR</sequence>
<dbReference type="AlphaFoldDB" id="A0A6B2KTQ6"/>
<keyword evidence="3" id="KW-1185">Reference proteome</keyword>
<dbReference type="Pfam" id="PF04214">
    <property type="entry name" value="DUF411"/>
    <property type="match status" value="1"/>
</dbReference>
<dbReference type="Proteomes" id="UP000482578">
    <property type="component" value="Unassembled WGS sequence"/>
</dbReference>
<evidence type="ECO:0000256" key="1">
    <source>
        <dbReference type="SAM" id="SignalP"/>
    </source>
</evidence>
<name>A0A6B2KTQ6_9NEIS</name>
<comment type="caution">
    <text evidence="2">The sequence shown here is derived from an EMBL/GenBank/DDBJ whole genome shotgun (WGS) entry which is preliminary data.</text>
</comment>
<gene>
    <name evidence="2" type="ORF">GZH52_11940</name>
</gene>
<dbReference type="InterPro" id="IPR007332">
    <property type="entry name" value="DUF411"/>
</dbReference>
<organism evidence="2 3">
    <name type="scientific">Crenobacter caeni</name>
    <dbReference type="NCBI Taxonomy" id="2705474"/>
    <lineage>
        <taxon>Bacteria</taxon>
        <taxon>Pseudomonadati</taxon>
        <taxon>Pseudomonadota</taxon>
        <taxon>Betaproteobacteria</taxon>
        <taxon>Neisseriales</taxon>
        <taxon>Neisseriaceae</taxon>
        <taxon>Crenobacter</taxon>
    </lineage>
</organism>
<proteinExistence type="predicted"/>
<evidence type="ECO:0000313" key="2">
    <source>
        <dbReference type="EMBL" id="NDV13494.1"/>
    </source>
</evidence>